<dbReference type="PATRIC" id="fig|391037.6.peg.4623"/>
<dbReference type="InterPro" id="IPR008279">
    <property type="entry name" value="PEP-util_enz_mobile_dom"/>
</dbReference>
<feature type="compositionally biased region" description="Gly residues" evidence="1">
    <location>
        <begin position="10"/>
        <end position="20"/>
    </location>
</feature>
<protein>
    <submittedName>
        <fullName evidence="3">PEP-utilising protein mobile region</fullName>
    </submittedName>
</protein>
<dbReference type="InterPro" id="IPR051549">
    <property type="entry name" value="PEP_Utilizing_Enz"/>
</dbReference>
<dbReference type="SUPFAM" id="SSF52009">
    <property type="entry name" value="Phosphohistidine domain"/>
    <property type="match status" value="1"/>
</dbReference>
<dbReference type="InterPro" id="IPR036637">
    <property type="entry name" value="Phosphohistidine_dom_sf"/>
</dbReference>
<dbReference type="Pfam" id="PF00391">
    <property type="entry name" value="PEP-utilizers"/>
    <property type="match status" value="1"/>
</dbReference>
<name>A8M6X5_SALAI</name>
<feature type="region of interest" description="Disordered" evidence="1">
    <location>
        <begin position="1"/>
        <end position="24"/>
    </location>
</feature>
<dbReference type="STRING" id="391037.Sare_4575"/>
<dbReference type="KEGG" id="saq:Sare_4575"/>
<dbReference type="PANTHER" id="PTHR43615">
    <property type="entry name" value="PHOSPHOENOLPYRUVATE SYNTHASE-RELATED"/>
    <property type="match status" value="1"/>
</dbReference>
<proteinExistence type="predicted"/>
<evidence type="ECO:0000256" key="1">
    <source>
        <dbReference type="SAM" id="MobiDB-lite"/>
    </source>
</evidence>
<dbReference type="Gene3D" id="3.50.30.10">
    <property type="entry name" value="Phosphohistidine domain"/>
    <property type="match status" value="1"/>
</dbReference>
<dbReference type="HOGENOM" id="CLU_891071_0_0_11"/>
<sequence>MDGHRRAVRCGGGTRAGGTGTRHTAQITSVRHYGQRLNQTHPRSVIAARRADRAGEQQPVAGLRDTADLLLPFGRGPLAPVRRRVLAWARRWSGVRDAALHSFTRGWPFMRSGYLELGRRLAAEGLLATADDVFYLTGDELHRWVHDGVGDAGWFEAVRVRRARRRWQQRLTPPDVVPADARVVMFGVDITVLALFGVTSSSPDGGLSGSAVSPGTYTGRARVMHEISQAGELQRGEVLVVRHLTPAWAPLLARVGAVVADVGGALSHGSVVAREYGVPAVMGTKDATARISSGDVITVDESAGIVWAPCEK</sequence>
<dbReference type="GO" id="GO:0016772">
    <property type="term" value="F:transferase activity, transferring phosphorus-containing groups"/>
    <property type="evidence" value="ECO:0007669"/>
    <property type="project" value="InterPro"/>
</dbReference>
<evidence type="ECO:0000259" key="2">
    <source>
        <dbReference type="Pfam" id="PF00391"/>
    </source>
</evidence>
<feature type="domain" description="PEP-utilising enzyme mobile" evidence="2">
    <location>
        <begin position="234"/>
        <end position="304"/>
    </location>
</feature>
<reference evidence="3" key="1">
    <citation type="submission" date="2007-10" db="EMBL/GenBank/DDBJ databases">
        <title>Complete sequence of Salinispora arenicola CNS-205.</title>
        <authorList>
            <consortium name="US DOE Joint Genome Institute"/>
            <person name="Copeland A."/>
            <person name="Lucas S."/>
            <person name="Lapidus A."/>
            <person name="Barry K."/>
            <person name="Glavina del Rio T."/>
            <person name="Dalin E."/>
            <person name="Tice H."/>
            <person name="Pitluck S."/>
            <person name="Foster B."/>
            <person name="Schmutz J."/>
            <person name="Larimer F."/>
            <person name="Land M."/>
            <person name="Hauser L."/>
            <person name="Kyrpides N."/>
            <person name="Ivanova N."/>
            <person name="Jensen P.R."/>
            <person name="Moore B.S."/>
            <person name="Penn K."/>
            <person name="Jenkins C."/>
            <person name="Udwary D."/>
            <person name="Xiang L."/>
            <person name="Gontang E."/>
            <person name="Richardson P."/>
        </authorList>
    </citation>
    <scope>NUCLEOTIDE SEQUENCE [LARGE SCALE GENOMIC DNA]</scope>
    <source>
        <strain evidence="3">CNS-205</strain>
    </source>
</reference>
<evidence type="ECO:0000313" key="3">
    <source>
        <dbReference type="EMBL" id="ABW00343.1"/>
    </source>
</evidence>
<dbReference type="PANTHER" id="PTHR43615:SF1">
    <property type="entry name" value="PPDK_N DOMAIN-CONTAINING PROTEIN"/>
    <property type="match status" value="1"/>
</dbReference>
<gene>
    <name evidence="3" type="ordered locus">Sare_4575</name>
</gene>
<dbReference type="eggNOG" id="COG3848">
    <property type="taxonomic scope" value="Bacteria"/>
</dbReference>
<dbReference type="EMBL" id="CP000850">
    <property type="protein sequence ID" value="ABW00343.1"/>
    <property type="molecule type" value="Genomic_DNA"/>
</dbReference>
<dbReference type="AlphaFoldDB" id="A8M6X5"/>
<accession>A8M6X5</accession>
<organism evidence="3">
    <name type="scientific">Salinispora arenicola (strain CNS-205)</name>
    <dbReference type="NCBI Taxonomy" id="391037"/>
    <lineage>
        <taxon>Bacteria</taxon>
        <taxon>Bacillati</taxon>
        <taxon>Actinomycetota</taxon>
        <taxon>Actinomycetes</taxon>
        <taxon>Micromonosporales</taxon>
        <taxon>Micromonosporaceae</taxon>
        <taxon>Salinispora</taxon>
    </lineage>
</organism>